<dbReference type="InterPro" id="IPR002624">
    <property type="entry name" value="DCK/DGK"/>
</dbReference>
<organism evidence="2">
    <name type="scientific">viral metagenome</name>
    <dbReference type="NCBI Taxonomy" id="1070528"/>
    <lineage>
        <taxon>unclassified sequences</taxon>
        <taxon>metagenomes</taxon>
        <taxon>organismal metagenomes</taxon>
    </lineage>
</organism>
<dbReference type="CDD" id="cd01673">
    <property type="entry name" value="dNK"/>
    <property type="match status" value="1"/>
</dbReference>
<sequence>MILSIEGNIGSGKSTFVKLLKEHYAGREDICFLQEPVDQWLSIKDDEGNILQHYYKDQKKYSFAFQMMAYISRLVILKDAINNPKYKYIITERCLHTDKYVFCKMLYDDGLISSIEYQIYNKWFYEFDNSKYTVVYLRCEPQVAYERVLTRGRPEETIPLEYLEKCHRYHEEWLQMNDVINANVDIHKHPEILDKWFDIIKKMIN</sequence>
<evidence type="ECO:0000313" key="2">
    <source>
        <dbReference type="EMBL" id="QHT32454.1"/>
    </source>
</evidence>
<evidence type="ECO:0000259" key="1">
    <source>
        <dbReference type="Pfam" id="PF01712"/>
    </source>
</evidence>
<dbReference type="SUPFAM" id="SSF52540">
    <property type="entry name" value="P-loop containing nucleoside triphosphate hydrolases"/>
    <property type="match status" value="1"/>
</dbReference>
<protein>
    <recommendedName>
        <fullName evidence="1">Deoxynucleoside kinase domain-containing protein</fullName>
    </recommendedName>
</protein>
<dbReference type="GO" id="GO:0005524">
    <property type="term" value="F:ATP binding"/>
    <property type="evidence" value="ECO:0007669"/>
    <property type="project" value="InterPro"/>
</dbReference>
<dbReference type="Pfam" id="PF01712">
    <property type="entry name" value="dNK"/>
    <property type="match status" value="1"/>
</dbReference>
<dbReference type="EMBL" id="MN738942">
    <property type="protein sequence ID" value="QHT32454.1"/>
    <property type="molecule type" value="Genomic_DNA"/>
</dbReference>
<dbReference type="InterPro" id="IPR027417">
    <property type="entry name" value="P-loop_NTPase"/>
</dbReference>
<accession>A0A6C0ETE3</accession>
<dbReference type="Gene3D" id="3.40.50.300">
    <property type="entry name" value="P-loop containing nucleotide triphosphate hydrolases"/>
    <property type="match status" value="1"/>
</dbReference>
<dbReference type="PANTHER" id="PTHR10513">
    <property type="entry name" value="DEOXYNUCLEOSIDE KINASE"/>
    <property type="match status" value="1"/>
</dbReference>
<dbReference type="GO" id="GO:0005737">
    <property type="term" value="C:cytoplasm"/>
    <property type="evidence" value="ECO:0007669"/>
    <property type="project" value="TreeGrafter"/>
</dbReference>
<dbReference type="PIRSF" id="PIRSF000705">
    <property type="entry name" value="DNK"/>
    <property type="match status" value="1"/>
</dbReference>
<dbReference type="AlphaFoldDB" id="A0A6C0ETE3"/>
<feature type="domain" description="Deoxynucleoside kinase" evidence="1">
    <location>
        <begin position="3"/>
        <end position="179"/>
    </location>
</feature>
<dbReference type="PANTHER" id="PTHR10513:SF35">
    <property type="entry name" value="DEOXYADENOSINE KINASE"/>
    <property type="match status" value="1"/>
</dbReference>
<dbReference type="InterPro" id="IPR031314">
    <property type="entry name" value="DNK_dom"/>
</dbReference>
<dbReference type="InterPro" id="IPR050566">
    <property type="entry name" value="Deoxyribonucleoside_kinase"/>
</dbReference>
<proteinExistence type="predicted"/>
<reference evidence="2" key="1">
    <citation type="journal article" date="2020" name="Nature">
        <title>Giant virus diversity and host interactions through global metagenomics.</title>
        <authorList>
            <person name="Schulz F."/>
            <person name="Roux S."/>
            <person name="Paez-Espino D."/>
            <person name="Jungbluth S."/>
            <person name="Walsh D.A."/>
            <person name="Denef V.J."/>
            <person name="McMahon K.D."/>
            <person name="Konstantinidis K.T."/>
            <person name="Eloe-Fadrosh E.A."/>
            <person name="Kyrpides N.C."/>
            <person name="Woyke T."/>
        </authorList>
    </citation>
    <scope>NUCLEOTIDE SEQUENCE</scope>
    <source>
        <strain evidence="2">GVMAG-M-3300009159-65</strain>
    </source>
</reference>
<dbReference type="GO" id="GO:0019136">
    <property type="term" value="F:deoxynucleoside kinase activity"/>
    <property type="evidence" value="ECO:0007669"/>
    <property type="project" value="InterPro"/>
</dbReference>
<name>A0A6C0ETE3_9ZZZZ</name>